<evidence type="ECO:0008006" key="3">
    <source>
        <dbReference type="Google" id="ProtNLM"/>
    </source>
</evidence>
<dbReference type="AlphaFoldDB" id="A0A9D2NPV0"/>
<sequence length="190" mass="21252">MVFIKIKEIKSQMHISIDFDDFEEMIQQFQKRLPPLQPDTRVAAFFHLPPLNDEQALRFLQLCLRQRIDILGINTSAPAYVHMPVNERDVRGGERLRFSADTCLFGSVRHGGSLSCDGDLCVIGIVEGVIDLFHSDSILYAGGLNEARVRIGDSPFEILSSPLPCKVHAEGQRLICRSVQDSTVSAPRCD</sequence>
<dbReference type="Proteomes" id="UP000823896">
    <property type="component" value="Unassembled WGS sequence"/>
</dbReference>
<dbReference type="GO" id="GO:0000902">
    <property type="term" value="P:cell morphogenesis"/>
    <property type="evidence" value="ECO:0007669"/>
    <property type="project" value="InterPro"/>
</dbReference>
<dbReference type="InterPro" id="IPR036145">
    <property type="entry name" value="MinC_C_sf"/>
</dbReference>
<name>A0A9D2NPV0_9FIRM</name>
<protein>
    <recommendedName>
        <fullName evidence="3">Septum site-determining protein MinC</fullName>
    </recommendedName>
</protein>
<evidence type="ECO:0000313" key="2">
    <source>
        <dbReference type="Proteomes" id="UP000823896"/>
    </source>
</evidence>
<reference evidence="1" key="2">
    <citation type="submission" date="2021-04" db="EMBL/GenBank/DDBJ databases">
        <authorList>
            <person name="Gilroy R."/>
        </authorList>
    </citation>
    <scope>NUCLEOTIDE SEQUENCE</scope>
    <source>
        <strain evidence="1">CHK187-11901</strain>
    </source>
</reference>
<dbReference type="SUPFAM" id="SSF63848">
    <property type="entry name" value="Cell-division inhibitor MinC, C-terminal domain"/>
    <property type="match status" value="1"/>
</dbReference>
<dbReference type="Gene3D" id="2.160.20.70">
    <property type="match status" value="1"/>
</dbReference>
<reference evidence="1" key="1">
    <citation type="journal article" date="2021" name="PeerJ">
        <title>Extensive microbial diversity within the chicken gut microbiome revealed by metagenomics and culture.</title>
        <authorList>
            <person name="Gilroy R."/>
            <person name="Ravi A."/>
            <person name="Getino M."/>
            <person name="Pursley I."/>
            <person name="Horton D.L."/>
            <person name="Alikhan N.F."/>
            <person name="Baker D."/>
            <person name="Gharbi K."/>
            <person name="Hall N."/>
            <person name="Watson M."/>
            <person name="Adriaenssens E.M."/>
            <person name="Foster-Nyarko E."/>
            <person name="Jarju S."/>
            <person name="Secka A."/>
            <person name="Antonio M."/>
            <person name="Oren A."/>
            <person name="Chaudhuri R.R."/>
            <person name="La Ragione R."/>
            <person name="Hildebrand F."/>
            <person name="Pallen M.J."/>
        </authorList>
    </citation>
    <scope>NUCLEOTIDE SEQUENCE</scope>
    <source>
        <strain evidence="1">CHK187-11901</strain>
    </source>
</reference>
<comment type="caution">
    <text evidence="1">The sequence shown here is derived from an EMBL/GenBank/DDBJ whole genome shotgun (WGS) entry which is preliminary data.</text>
</comment>
<dbReference type="EMBL" id="DWWM01000006">
    <property type="protein sequence ID" value="HJC35749.1"/>
    <property type="molecule type" value="Genomic_DNA"/>
</dbReference>
<organism evidence="1 2">
    <name type="scientific">Candidatus Merdibacter merdavium</name>
    <dbReference type="NCBI Taxonomy" id="2838692"/>
    <lineage>
        <taxon>Bacteria</taxon>
        <taxon>Bacillati</taxon>
        <taxon>Bacillota</taxon>
        <taxon>Erysipelotrichia</taxon>
        <taxon>Erysipelotrichales</taxon>
        <taxon>Erysipelotrichaceae</taxon>
        <taxon>Merdibacter</taxon>
    </lineage>
</organism>
<gene>
    <name evidence="1" type="ORF">H9702_01280</name>
</gene>
<accession>A0A9D2NPV0</accession>
<dbReference type="InterPro" id="IPR016098">
    <property type="entry name" value="CAP/MinC_C"/>
</dbReference>
<proteinExistence type="predicted"/>
<evidence type="ECO:0000313" key="1">
    <source>
        <dbReference type="EMBL" id="HJC35749.1"/>
    </source>
</evidence>